<protein>
    <recommendedName>
        <fullName evidence="1">Tf2-1-like SH3-like domain-containing protein</fullName>
    </recommendedName>
</protein>
<evidence type="ECO:0000313" key="3">
    <source>
        <dbReference type="Proteomes" id="UP001054821"/>
    </source>
</evidence>
<dbReference type="EMBL" id="JAJFAZ020000006">
    <property type="protein sequence ID" value="KAI5323102.1"/>
    <property type="molecule type" value="Genomic_DNA"/>
</dbReference>
<evidence type="ECO:0000259" key="1">
    <source>
        <dbReference type="Pfam" id="PF24626"/>
    </source>
</evidence>
<sequence>MAQEVMRFEFFKELYEVDEDFKEIWFKCVRTQPVIDFHLMDVKNEVKERLEKTNAKHKAIADKHKRVKVFNEGDSIMVYMKKERFPMGAHHKLQPRKYGPYKILKKINDNAYVADFPPSMEISSTFNVADLHAFNKDDMLYLEDNSGSNSFEVEATDVEHMAESIEEQMDSSAHNRNNKVQSVLVWPMSSESGP</sequence>
<dbReference type="InterPro" id="IPR056924">
    <property type="entry name" value="SH3_Tf2-1"/>
</dbReference>
<comment type="caution">
    <text evidence="2">The sequence shown here is derived from an EMBL/GenBank/DDBJ whole genome shotgun (WGS) entry which is preliminary data.</text>
</comment>
<dbReference type="AlphaFoldDB" id="A0AAD4VFU0"/>
<feature type="domain" description="Tf2-1-like SH3-like" evidence="1">
    <location>
        <begin position="73"/>
        <end position="134"/>
    </location>
</feature>
<gene>
    <name evidence="2" type="ORF">L3X38_032174</name>
</gene>
<name>A0AAD4VFU0_PRUDU</name>
<dbReference type="Pfam" id="PF24626">
    <property type="entry name" value="SH3_Tf2-1"/>
    <property type="match status" value="1"/>
</dbReference>
<keyword evidence="3" id="KW-1185">Reference proteome</keyword>
<reference evidence="2 3" key="1">
    <citation type="journal article" date="2022" name="G3 (Bethesda)">
        <title>Whole-genome sequence and methylome profiling of the almond [Prunus dulcis (Mill.) D.A. Webb] cultivar 'Nonpareil'.</title>
        <authorList>
            <person name="D'Amico-Willman K.M."/>
            <person name="Ouma W.Z."/>
            <person name="Meulia T."/>
            <person name="Sideli G.M."/>
            <person name="Gradziel T.M."/>
            <person name="Fresnedo-Ramirez J."/>
        </authorList>
    </citation>
    <scope>NUCLEOTIDE SEQUENCE [LARGE SCALE GENOMIC DNA]</scope>
    <source>
        <strain evidence="2">Clone GOH B32 T37-40</strain>
    </source>
</reference>
<proteinExistence type="predicted"/>
<accession>A0AAD4VFU0</accession>
<organism evidence="2 3">
    <name type="scientific">Prunus dulcis</name>
    <name type="common">Almond</name>
    <name type="synonym">Amygdalus dulcis</name>
    <dbReference type="NCBI Taxonomy" id="3755"/>
    <lineage>
        <taxon>Eukaryota</taxon>
        <taxon>Viridiplantae</taxon>
        <taxon>Streptophyta</taxon>
        <taxon>Embryophyta</taxon>
        <taxon>Tracheophyta</taxon>
        <taxon>Spermatophyta</taxon>
        <taxon>Magnoliopsida</taxon>
        <taxon>eudicotyledons</taxon>
        <taxon>Gunneridae</taxon>
        <taxon>Pentapetalae</taxon>
        <taxon>rosids</taxon>
        <taxon>fabids</taxon>
        <taxon>Rosales</taxon>
        <taxon>Rosaceae</taxon>
        <taxon>Amygdaloideae</taxon>
        <taxon>Amygdaleae</taxon>
        <taxon>Prunus</taxon>
    </lineage>
</organism>
<evidence type="ECO:0000313" key="2">
    <source>
        <dbReference type="EMBL" id="KAI5323102.1"/>
    </source>
</evidence>
<dbReference type="Proteomes" id="UP001054821">
    <property type="component" value="Chromosome 6"/>
</dbReference>